<dbReference type="Gene3D" id="1.10.3380.10">
    <property type="entry name" value="Sec63 N-terminal domain-like domain"/>
    <property type="match status" value="1"/>
</dbReference>
<dbReference type="Gene3D" id="3.40.50.300">
    <property type="entry name" value="P-loop containing nucleotide triphosphate hydrolases"/>
    <property type="match status" value="2"/>
</dbReference>
<comment type="similarity">
    <text evidence="1">Belongs to the helicase family. SKI2 subfamily.</text>
</comment>
<feature type="region of interest" description="Disordered" evidence="4">
    <location>
        <begin position="980"/>
        <end position="1102"/>
    </location>
</feature>
<protein>
    <submittedName>
        <fullName evidence="7">Sec63 Brl domain-containing protein</fullName>
    </submittedName>
</protein>
<dbReference type="PROSITE" id="PS51192">
    <property type="entry name" value="HELICASE_ATP_BIND_1"/>
    <property type="match status" value="1"/>
</dbReference>
<reference evidence="7" key="1">
    <citation type="journal article" date="2020" name="Stud. Mycol.">
        <title>101 Dothideomycetes genomes: a test case for predicting lifestyles and emergence of pathogens.</title>
        <authorList>
            <person name="Haridas S."/>
            <person name="Albert R."/>
            <person name="Binder M."/>
            <person name="Bloem J."/>
            <person name="Labutti K."/>
            <person name="Salamov A."/>
            <person name="Andreopoulos B."/>
            <person name="Baker S."/>
            <person name="Barry K."/>
            <person name="Bills G."/>
            <person name="Bluhm B."/>
            <person name="Cannon C."/>
            <person name="Castanera R."/>
            <person name="Culley D."/>
            <person name="Daum C."/>
            <person name="Ezra D."/>
            <person name="Gonzalez J."/>
            <person name="Henrissat B."/>
            <person name="Kuo A."/>
            <person name="Liang C."/>
            <person name="Lipzen A."/>
            <person name="Lutzoni F."/>
            <person name="Magnuson J."/>
            <person name="Mondo S."/>
            <person name="Nolan M."/>
            <person name="Ohm R."/>
            <person name="Pangilinan J."/>
            <person name="Park H.-J."/>
            <person name="Ramirez L."/>
            <person name="Alfaro M."/>
            <person name="Sun H."/>
            <person name="Tritt A."/>
            <person name="Yoshinaga Y."/>
            <person name="Zwiers L.-H."/>
            <person name="Turgeon B."/>
            <person name="Goodwin S."/>
            <person name="Spatafora J."/>
            <person name="Crous P."/>
            <person name="Grigoriev I."/>
        </authorList>
    </citation>
    <scope>NUCLEOTIDE SEQUENCE</scope>
    <source>
        <strain evidence="7">ATCC 16933</strain>
    </source>
</reference>
<dbReference type="EMBL" id="MU001673">
    <property type="protein sequence ID" value="KAF2460578.1"/>
    <property type="molecule type" value="Genomic_DNA"/>
</dbReference>
<name>A0A6A6P9M4_9PEZI</name>
<dbReference type="InterPro" id="IPR052247">
    <property type="entry name" value="Meiotic_Crossover_Helicase"/>
</dbReference>
<accession>A0A6A6P9M4</accession>
<feature type="region of interest" description="Disordered" evidence="4">
    <location>
        <begin position="868"/>
        <end position="926"/>
    </location>
</feature>
<dbReference type="CDD" id="cd18795">
    <property type="entry name" value="SF2_C_Ski2"/>
    <property type="match status" value="1"/>
</dbReference>
<sequence>MVQPQLHSDPFQAQDTPSSPRDLPSSPAFQANRRRKADRPNPSTPSTAYHNEADRPESGLTRAQHAPLMISAPESALSVHGPPVINGIQLIPTTNLPDRFKMLFPFELFNAVQSKCFDVIYHTNDNFVLSSPTGSGKTAILELAIYYKIVYQAPTKALCSERTKEWEAKFRNLDLTIAELTGDTDHTNLRQVATASILVTTPEKWDSMTRKWKDHEKLMQLVKLFLIDEVHLLKEDRGATLEALVSRMKSIKSNVRFIALSATVPNSGDIAKWLGRNAYNPNEPAFREHFGEHFRPVLLKKYVCGYQSSGNDFSFDAQLTARLPEILNKYSGRKPIMIFCFTRKSCEATASSLAKLWAEKAQGVHKCWGPPQQPVDCLVSAVGFHHAGLDGKDRSAVATGYLNGDIKVICCTSTLAVGVNLPCHFVILKNTVCYQAGVLKEYSDLEVMQMLGRAGRPQFDSSGIGVIMTAQSKNAEIGLGAVTDVASAKKWLGGTFLAVRLKQNPGHYKIEEDDRRYCDLDNRLEHISSRSISKLQELGLVAHGPRLHATEYGDAMARYYVQFETMKNILTLPLKSKISDILCCIALAAEFKDLRFRSGEKTIYKNVNKSPQIRFPIPVDLAKPEHKTSLIIQSVLGGVDFQQIDEDGGKHRAQYNQEVAIIFSHVQRLVRCIIDCGLHVEDSVTARNALMLERSLGARVWDDSPLQMRQIDQIGPVTVRKFIQAGVMSIESLESLEPHKIEAIAGRSTPFGHTIGTYLKKFPKLRITIQQKGFRKVKDAVTINLRAEIGFLNDVPVERFRGLCVFVNMLAETSDGKLVHFCRISAKKLGKAQDILFSADLTSSMQTIACYVMCDSIAGTMRQATLTPNAPLSLFPTPTRTDTSGKSQPCAGPGTKSCSYPAPAIPVKSEQLAPSPKSDEYGMSDIDDDDFLKAFTEVDPQSKSSHKTKRLPNGKWPCEHRCKDKTACKHLCCREGKDKPLKSYKKTKNNKPDKPKHKSSDSEDALPNQHLEQEESLFCVNNSSQFQSPGARRAYPSSVDQNHEEQGSQNVIRPSKKMKTDDPQNYNMHSNSESRSDEGKKKEESHAQAAEGSPASGGDDVDKWLKEEFGKYVDFI</sequence>
<feature type="region of interest" description="Disordered" evidence="4">
    <location>
        <begin position="937"/>
        <end position="956"/>
    </location>
</feature>
<feature type="domain" description="Helicase ATP-binding" evidence="5">
    <location>
        <begin position="118"/>
        <end position="282"/>
    </location>
</feature>
<evidence type="ECO:0000259" key="5">
    <source>
        <dbReference type="PROSITE" id="PS51192"/>
    </source>
</evidence>
<evidence type="ECO:0000259" key="6">
    <source>
        <dbReference type="PROSITE" id="PS51194"/>
    </source>
</evidence>
<evidence type="ECO:0000256" key="4">
    <source>
        <dbReference type="SAM" id="MobiDB-lite"/>
    </source>
</evidence>
<evidence type="ECO:0000256" key="3">
    <source>
        <dbReference type="ARBA" id="ARBA00022840"/>
    </source>
</evidence>
<dbReference type="PROSITE" id="PS51194">
    <property type="entry name" value="HELICASE_CTER"/>
    <property type="match status" value="1"/>
</dbReference>
<evidence type="ECO:0000256" key="2">
    <source>
        <dbReference type="ARBA" id="ARBA00022741"/>
    </source>
</evidence>
<dbReference type="SUPFAM" id="SSF52540">
    <property type="entry name" value="P-loop containing nucleoside triphosphate hydrolases"/>
    <property type="match status" value="1"/>
</dbReference>
<dbReference type="AlphaFoldDB" id="A0A6A6P9M4"/>
<dbReference type="Pfam" id="PF00271">
    <property type="entry name" value="Helicase_C"/>
    <property type="match status" value="1"/>
</dbReference>
<feature type="compositionally biased region" description="Polar residues" evidence="4">
    <location>
        <begin position="1019"/>
        <end position="1028"/>
    </location>
</feature>
<evidence type="ECO:0000256" key="1">
    <source>
        <dbReference type="ARBA" id="ARBA00010140"/>
    </source>
</evidence>
<dbReference type="SMART" id="SM00490">
    <property type="entry name" value="HELICc"/>
    <property type="match status" value="1"/>
</dbReference>
<dbReference type="GO" id="GO:0016787">
    <property type="term" value="F:hydrolase activity"/>
    <property type="evidence" value="ECO:0007669"/>
    <property type="project" value="UniProtKB-KW"/>
</dbReference>
<dbReference type="FunFam" id="1.10.3380.10:FF:000012">
    <property type="entry name" value="DEAD/DEAH box DNA helicase"/>
    <property type="match status" value="1"/>
</dbReference>
<dbReference type="InterPro" id="IPR011545">
    <property type="entry name" value="DEAD/DEAH_box_helicase_dom"/>
</dbReference>
<dbReference type="Gene3D" id="1.10.10.10">
    <property type="entry name" value="Winged helix-like DNA-binding domain superfamily/Winged helix DNA-binding domain"/>
    <property type="match status" value="1"/>
</dbReference>
<evidence type="ECO:0000313" key="8">
    <source>
        <dbReference type="Proteomes" id="UP000799766"/>
    </source>
</evidence>
<keyword evidence="8" id="KW-1185">Reference proteome</keyword>
<feature type="region of interest" description="Disordered" evidence="4">
    <location>
        <begin position="1"/>
        <end position="60"/>
    </location>
</feature>
<dbReference type="GO" id="GO:0043138">
    <property type="term" value="F:3'-5' DNA helicase activity"/>
    <property type="evidence" value="ECO:0007669"/>
    <property type="project" value="UniProtKB-EC"/>
</dbReference>
<dbReference type="InterPro" id="IPR027417">
    <property type="entry name" value="P-loop_NTPase"/>
</dbReference>
<dbReference type="Proteomes" id="UP000799766">
    <property type="component" value="Unassembled WGS sequence"/>
</dbReference>
<feature type="compositionally biased region" description="Polar residues" evidence="4">
    <location>
        <begin position="868"/>
        <end position="887"/>
    </location>
</feature>
<dbReference type="SMART" id="SM00973">
    <property type="entry name" value="Sec63"/>
    <property type="match status" value="1"/>
</dbReference>
<evidence type="ECO:0000313" key="7">
    <source>
        <dbReference type="EMBL" id="KAF2460578.1"/>
    </source>
</evidence>
<dbReference type="Pfam" id="PF02889">
    <property type="entry name" value="Sec63"/>
    <property type="match status" value="1"/>
</dbReference>
<gene>
    <name evidence="7" type="ORF">BDY21DRAFT_406399</name>
</gene>
<dbReference type="InterPro" id="IPR014001">
    <property type="entry name" value="Helicase_ATP-bd"/>
</dbReference>
<dbReference type="SUPFAM" id="SSF158702">
    <property type="entry name" value="Sec63 N-terminal domain-like"/>
    <property type="match status" value="1"/>
</dbReference>
<organism evidence="7 8">
    <name type="scientific">Lineolata rhizophorae</name>
    <dbReference type="NCBI Taxonomy" id="578093"/>
    <lineage>
        <taxon>Eukaryota</taxon>
        <taxon>Fungi</taxon>
        <taxon>Dikarya</taxon>
        <taxon>Ascomycota</taxon>
        <taxon>Pezizomycotina</taxon>
        <taxon>Dothideomycetes</taxon>
        <taxon>Dothideomycetes incertae sedis</taxon>
        <taxon>Lineolatales</taxon>
        <taxon>Lineolataceae</taxon>
        <taxon>Lineolata</taxon>
    </lineage>
</organism>
<feature type="compositionally biased region" description="Basic and acidic residues" evidence="4">
    <location>
        <begin position="1072"/>
        <end position="1086"/>
    </location>
</feature>
<proteinExistence type="inferred from homology"/>
<keyword evidence="2" id="KW-0547">Nucleotide-binding</keyword>
<dbReference type="PANTHER" id="PTHR47835:SF3">
    <property type="entry name" value="HELICASE FOR MEIOSIS 1"/>
    <property type="match status" value="1"/>
</dbReference>
<dbReference type="PANTHER" id="PTHR47835">
    <property type="entry name" value="HFM1, ATP DEPENDENT DNA HELICASE HOMOLOG"/>
    <property type="match status" value="1"/>
</dbReference>
<dbReference type="GO" id="GO:0003676">
    <property type="term" value="F:nucleic acid binding"/>
    <property type="evidence" value="ECO:0007669"/>
    <property type="project" value="InterPro"/>
</dbReference>
<keyword evidence="3" id="KW-0067">ATP-binding</keyword>
<dbReference type="InterPro" id="IPR036388">
    <property type="entry name" value="WH-like_DNA-bd_sf"/>
</dbReference>
<feature type="compositionally biased region" description="Basic and acidic residues" evidence="4">
    <location>
        <begin position="990"/>
        <end position="1001"/>
    </location>
</feature>
<dbReference type="GO" id="GO:0051321">
    <property type="term" value="P:meiotic cell cycle"/>
    <property type="evidence" value="ECO:0007669"/>
    <property type="project" value="UniProtKB-KW"/>
</dbReference>
<dbReference type="InterPro" id="IPR001650">
    <property type="entry name" value="Helicase_C-like"/>
</dbReference>
<dbReference type="GO" id="GO:0005524">
    <property type="term" value="F:ATP binding"/>
    <property type="evidence" value="ECO:0007669"/>
    <property type="project" value="UniProtKB-KW"/>
</dbReference>
<dbReference type="Pfam" id="PF00270">
    <property type="entry name" value="DEAD"/>
    <property type="match status" value="1"/>
</dbReference>
<dbReference type="InterPro" id="IPR004179">
    <property type="entry name" value="Sec63-dom"/>
</dbReference>
<dbReference type="SMART" id="SM00487">
    <property type="entry name" value="DEXDc"/>
    <property type="match status" value="1"/>
</dbReference>
<dbReference type="OrthoDB" id="5575at2759"/>
<feature type="domain" description="Helicase C-terminal" evidence="6">
    <location>
        <begin position="322"/>
        <end position="512"/>
    </location>
</feature>